<dbReference type="KEGG" id="wfu:AXE80_02395"/>
<sequence length="358" mass="42356">MDDSEYEKISKKKPTYPIQPFLSKYLSDYNRNALIPVFYDDLLRFSGAIEVYDESGEDTLWVRVYYPEHERTTIDKDLKKVYSILHGDGSDTSVPFLNIDAVDYCTFGNSKPFRIKVRNILNDNYTYMYVKKADASRVYGLELEHLLSPNRINFLVYKETLIEDHISGIPGDTFIESGLDSCSIRTQKQIAKEFVKFNERCIVRLLGDMRAYNYVIVPTHDFDQVRYRIRAIDFDQQCYEGRLRVYMPQFLKENNQYVQMVHNNLQPESIEQYKQEERSTIAKRILLGKKRIRELINCMLEDRISSDEKIIQLKKDLFDYTKDAAFKKCNCMGEILETAFKYVIRHYQDVNSLKDIKY</sequence>
<dbReference type="EMBL" id="CP014224">
    <property type="protein sequence ID" value="ANW95202.1"/>
    <property type="molecule type" value="Genomic_DNA"/>
</dbReference>
<protein>
    <submittedName>
        <fullName evidence="1">Uncharacterized protein</fullName>
    </submittedName>
</protein>
<dbReference type="AlphaFoldDB" id="A0A1B1Y349"/>
<dbReference type="STRING" id="1790137.AXE80_02395"/>
<proteinExistence type="predicted"/>
<dbReference type="RefSeq" id="WP_068824307.1">
    <property type="nucleotide sequence ID" value="NZ_CP014224.1"/>
</dbReference>
<evidence type="ECO:0000313" key="1">
    <source>
        <dbReference type="EMBL" id="ANW95202.1"/>
    </source>
</evidence>
<dbReference type="Proteomes" id="UP000092967">
    <property type="component" value="Chromosome"/>
</dbReference>
<accession>A0A1B1Y349</accession>
<gene>
    <name evidence="1" type="ORF">AXE80_02395</name>
</gene>
<reference evidence="1 2" key="1">
    <citation type="submission" date="2016-02" db="EMBL/GenBank/DDBJ databases">
        <authorList>
            <person name="Wen L."/>
            <person name="He K."/>
            <person name="Yang H."/>
        </authorList>
    </citation>
    <scope>NUCLEOTIDE SEQUENCE [LARGE SCALE GENOMIC DNA]</scope>
    <source>
        <strain evidence="1 2">CZ1127</strain>
    </source>
</reference>
<organism evidence="1 2">
    <name type="scientific">Wenyingzhuangia fucanilytica</name>
    <dbReference type="NCBI Taxonomy" id="1790137"/>
    <lineage>
        <taxon>Bacteria</taxon>
        <taxon>Pseudomonadati</taxon>
        <taxon>Bacteroidota</taxon>
        <taxon>Flavobacteriia</taxon>
        <taxon>Flavobacteriales</taxon>
        <taxon>Flavobacteriaceae</taxon>
        <taxon>Wenyingzhuangia</taxon>
    </lineage>
</organism>
<keyword evidence="2" id="KW-1185">Reference proteome</keyword>
<name>A0A1B1Y349_9FLAO</name>
<dbReference type="OrthoDB" id="1222242at2"/>
<evidence type="ECO:0000313" key="2">
    <source>
        <dbReference type="Proteomes" id="UP000092967"/>
    </source>
</evidence>